<dbReference type="PANTHER" id="PTHR11375">
    <property type="entry name" value="ACIDIC LEUCINE-RICH NUCLEAR PHOSPHOPROTEIN 32"/>
    <property type="match status" value="1"/>
</dbReference>
<comment type="similarity">
    <text evidence="3">Belongs to the ANP32 family.</text>
</comment>
<proteinExistence type="inferred from homology"/>
<dbReference type="PROSITE" id="PS51450">
    <property type="entry name" value="LRR"/>
    <property type="match status" value="1"/>
</dbReference>
<dbReference type="InterPro" id="IPR001611">
    <property type="entry name" value="Leu-rich_rpt"/>
</dbReference>
<dbReference type="FunFam" id="3.80.10.10:FF:000131">
    <property type="entry name" value="acidic leucine-rich nuclear phosphoprotein 32-related protein-like"/>
    <property type="match status" value="1"/>
</dbReference>
<evidence type="ECO:0000256" key="3">
    <source>
        <dbReference type="ARBA" id="ARBA00025777"/>
    </source>
</evidence>
<organism evidence="5 6">
    <name type="scientific">Cocos nucifera</name>
    <name type="common">Coconut palm</name>
    <dbReference type="NCBI Taxonomy" id="13894"/>
    <lineage>
        <taxon>Eukaryota</taxon>
        <taxon>Viridiplantae</taxon>
        <taxon>Streptophyta</taxon>
        <taxon>Embryophyta</taxon>
        <taxon>Tracheophyta</taxon>
        <taxon>Spermatophyta</taxon>
        <taxon>Magnoliopsida</taxon>
        <taxon>Liliopsida</taxon>
        <taxon>Arecaceae</taxon>
        <taxon>Arecoideae</taxon>
        <taxon>Cocoseae</taxon>
        <taxon>Attaleinae</taxon>
        <taxon>Cocos</taxon>
    </lineage>
</organism>
<evidence type="ECO:0000313" key="6">
    <source>
        <dbReference type="Proteomes" id="UP000797356"/>
    </source>
</evidence>
<gene>
    <name evidence="5" type="ORF">COCNU_14G009500</name>
</gene>
<dbReference type="OrthoDB" id="2160613at2759"/>
<dbReference type="InterPro" id="IPR045081">
    <property type="entry name" value="AN32"/>
</dbReference>
<keyword evidence="2" id="KW-0677">Repeat</keyword>
<accession>A0A8K0IVK4</accession>
<comment type="caution">
    <text evidence="5">The sequence shown here is derived from an EMBL/GenBank/DDBJ whole genome shotgun (WGS) entry which is preliminary data.</text>
</comment>
<dbReference type="Proteomes" id="UP000797356">
    <property type="component" value="Chromosome 14"/>
</dbReference>
<evidence type="ECO:0000256" key="4">
    <source>
        <dbReference type="SAM" id="MobiDB-lite"/>
    </source>
</evidence>
<keyword evidence="6" id="KW-1185">Reference proteome</keyword>
<sequence length="343" mass="37899">MDEAWEKAVEAALAGQAVSSSAEPLRTLTLDGSVKCLHGRLPPPALLEKFSALAHLSIANVRLASLEGFPRLPALQRLILSDNRIAGGLEFLVEAGLDALRDLDLSNNRIQSLDDLAPLARLRLVSLDLYECPVTKIKDYRSRVFGLIPSLKYLDKMDADGNERPESDEEEEEEEDEEESEYDEEEEEVVNGSKMGQGKVFNGVQGEEDGDEEGNEIDEEEGEEEDVVEEDGEEEDVNEEGEGDEIDENGRGEDDENGEIEEECEYDQEEDLGTEYLVQPMAQLKDLTGGSEFDAGNGEDEGEGVDEEQDHRSNGAHSDQSSPSQPNKRKRDGEDNSGSPKHR</sequence>
<feature type="compositionally biased region" description="Polar residues" evidence="4">
    <location>
        <begin position="315"/>
        <end position="326"/>
    </location>
</feature>
<feature type="region of interest" description="Disordered" evidence="4">
    <location>
        <begin position="157"/>
        <end position="343"/>
    </location>
</feature>
<dbReference type="InterPro" id="IPR032675">
    <property type="entry name" value="LRR_dom_sf"/>
</dbReference>
<reference evidence="5" key="2">
    <citation type="submission" date="2019-07" db="EMBL/GenBank/DDBJ databases">
        <authorList>
            <person name="Yang Y."/>
            <person name="Bocs S."/>
            <person name="Baudouin L."/>
        </authorList>
    </citation>
    <scope>NUCLEOTIDE SEQUENCE</scope>
    <source>
        <tissue evidence="5">Spear leaf of Hainan Tall coconut</tissue>
    </source>
</reference>
<dbReference type="SUPFAM" id="SSF52058">
    <property type="entry name" value="L domain-like"/>
    <property type="match status" value="1"/>
</dbReference>
<feature type="compositionally biased region" description="Acidic residues" evidence="4">
    <location>
        <begin position="166"/>
        <end position="189"/>
    </location>
</feature>
<dbReference type="EMBL" id="CM017885">
    <property type="protein sequence ID" value="KAG1368482.1"/>
    <property type="molecule type" value="Genomic_DNA"/>
</dbReference>
<protein>
    <submittedName>
        <fullName evidence="5">Acidic leucine-rich nuclear phosphoprotein 32-related protein-like</fullName>
    </submittedName>
</protein>
<dbReference type="PANTHER" id="PTHR11375:SF0">
    <property type="entry name" value="ACIDIC LEUCINE-RICH NUCLEAR PHOSPHOPROTEIN 32 FAMILY MEMBER A"/>
    <property type="match status" value="1"/>
</dbReference>
<dbReference type="AlphaFoldDB" id="A0A8K0IVK4"/>
<dbReference type="GO" id="GO:0042393">
    <property type="term" value="F:histone binding"/>
    <property type="evidence" value="ECO:0007669"/>
    <property type="project" value="TreeGrafter"/>
</dbReference>
<evidence type="ECO:0000256" key="2">
    <source>
        <dbReference type="ARBA" id="ARBA00022737"/>
    </source>
</evidence>
<evidence type="ECO:0000313" key="5">
    <source>
        <dbReference type="EMBL" id="KAG1368482.1"/>
    </source>
</evidence>
<feature type="compositionally biased region" description="Acidic residues" evidence="4">
    <location>
        <begin position="297"/>
        <end position="308"/>
    </location>
</feature>
<reference evidence="5" key="1">
    <citation type="journal article" date="2017" name="Gigascience">
        <title>The genome draft of coconut (Cocos nucifera).</title>
        <authorList>
            <person name="Xiao Y."/>
            <person name="Xu P."/>
            <person name="Fan H."/>
            <person name="Baudouin L."/>
            <person name="Xia W."/>
            <person name="Bocs S."/>
            <person name="Xu J."/>
            <person name="Li Q."/>
            <person name="Guo A."/>
            <person name="Zhou L."/>
            <person name="Li J."/>
            <person name="Wu Y."/>
            <person name="Ma Z."/>
            <person name="Armero A."/>
            <person name="Issali A.E."/>
            <person name="Liu N."/>
            <person name="Peng M."/>
            <person name="Yang Y."/>
        </authorList>
    </citation>
    <scope>NUCLEOTIDE SEQUENCE</scope>
    <source>
        <tissue evidence="5">Spear leaf of Hainan Tall coconut</tissue>
    </source>
</reference>
<evidence type="ECO:0000256" key="1">
    <source>
        <dbReference type="ARBA" id="ARBA00022614"/>
    </source>
</evidence>
<dbReference type="Gene3D" id="3.80.10.10">
    <property type="entry name" value="Ribonuclease Inhibitor"/>
    <property type="match status" value="1"/>
</dbReference>
<keyword evidence="1" id="KW-0433">Leucine-rich repeat</keyword>
<name>A0A8K0IVK4_COCNU</name>
<feature type="compositionally biased region" description="Acidic residues" evidence="4">
    <location>
        <begin position="206"/>
        <end position="273"/>
    </location>
</feature>
<dbReference type="GO" id="GO:0005634">
    <property type="term" value="C:nucleus"/>
    <property type="evidence" value="ECO:0007669"/>
    <property type="project" value="TreeGrafter"/>
</dbReference>
<dbReference type="Pfam" id="PF14580">
    <property type="entry name" value="LRR_9"/>
    <property type="match status" value="1"/>
</dbReference>